<proteinExistence type="inferred from homology"/>
<dbReference type="Gene3D" id="2.60.40.420">
    <property type="entry name" value="Cupredoxins - blue copper proteins"/>
    <property type="match status" value="1"/>
</dbReference>
<name>A0A5C7IFF1_9ROSI</name>
<dbReference type="GO" id="GO:0005525">
    <property type="term" value="F:GTP binding"/>
    <property type="evidence" value="ECO:0007669"/>
    <property type="project" value="UniProtKB-KW"/>
</dbReference>
<dbReference type="SUPFAM" id="SSF49503">
    <property type="entry name" value="Cupredoxins"/>
    <property type="match status" value="1"/>
</dbReference>
<evidence type="ECO:0000256" key="6">
    <source>
        <dbReference type="SAM" id="MobiDB-lite"/>
    </source>
</evidence>
<dbReference type="SUPFAM" id="SSF52490">
    <property type="entry name" value="Tubulin nucleotide-binding domain-like"/>
    <property type="match status" value="1"/>
</dbReference>
<dbReference type="Gene3D" id="3.40.50.1440">
    <property type="entry name" value="Tubulin/FtsZ, GTPase domain"/>
    <property type="match status" value="1"/>
</dbReference>
<dbReference type="PRINTS" id="PR01163">
    <property type="entry name" value="BETATUBULIN"/>
</dbReference>
<dbReference type="Pfam" id="PF00091">
    <property type="entry name" value="Tubulin"/>
    <property type="match status" value="1"/>
</dbReference>
<dbReference type="InterPro" id="IPR002453">
    <property type="entry name" value="Beta_tubulin"/>
</dbReference>
<evidence type="ECO:0000256" key="3">
    <source>
        <dbReference type="ARBA" id="ARBA00022701"/>
    </source>
</evidence>
<dbReference type="AlphaFoldDB" id="A0A5C7IFF1"/>
<evidence type="ECO:0008006" key="12">
    <source>
        <dbReference type="Google" id="ProtNLM"/>
    </source>
</evidence>
<dbReference type="InterPro" id="IPR008972">
    <property type="entry name" value="Cupredoxin"/>
</dbReference>
<reference evidence="11" key="1">
    <citation type="journal article" date="2019" name="Gigascience">
        <title>De novo genome assembly of the endangered Acer yangbiense, a plant species with extremely small populations endemic to Yunnan Province, China.</title>
        <authorList>
            <person name="Yang J."/>
            <person name="Wariss H.M."/>
            <person name="Tao L."/>
            <person name="Zhang R."/>
            <person name="Yun Q."/>
            <person name="Hollingsworth P."/>
            <person name="Dao Z."/>
            <person name="Luo G."/>
            <person name="Guo H."/>
            <person name="Ma Y."/>
            <person name="Sun W."/>
        </authorList>
    </citation>
    <scope>NUCLEOTIDE SEQUENCE [LARGE SCALE GENOMIC DNA]</scope>
    <source>
        <strain evidence="11">cv. Malutang</strain>
    </source>
</reference>
<dbReference type="Pfam" id="PF07732">
    <property type="entry name" value="Cu-oxidase_3"/>
    <property type="match status" value="1"/>
</dbReference>
<evidence type="ECO:0000256" key="5">
    <source>
        <dbReference type="ARBA" id="ARBA00023134"/>
    </source>
</evidence>
<keyword evidence="3" id="KW-0493">Microtubule</keyword>
<dbReference type="InterPro" id="IPR003008">
    <property type="entry name" value="Tubulin_FtsZ_GTPase"/>
</dbReference>
<dbReference type="OrthoDB" id="2121828at2759"/>
<dbReference type="GO" id="GO:0007017">
    <property type="term" value="P:microtubule-based process"/>
    <property type="evidence" value="ECO:0007669"/>
    <property type="project" value="InterPro"/>
</dbReference>
<keyword evidence="5" id="KW-0342">GTP-binding</keyword>
<dbReference type="PANTHER" id="PTHR11709:SF115">
    <property type="entry name" value="OS07G0119400 PROTEIN"/>
    <property type="match status" value="1"/>
</dbReference>
<comment type="similarity">
    <text evidence="2">Belongs to the multicopper oxidase family.</text>
</comment>
<dbReference type="EMBL" id="VAHF01000003">
    <property type="protein sequence ID" value="TXG67735.1"/>
    <property type="molecule type" value="Genomic_DNA"/>
</dbReference>
<dbReference type="InterPro" id="IPR036525">
    <property type="entry name" value="Tubulin/FtsZ_GTPase_sf"/>
</dbReference>
<evidence type="ECO:0000256" key="2">
    <source>
        <dbReference type="ARBA" id="ARBA00010609"/>
    </source>
</evidence>
<dbReference type="InterPro" id="IPR011707">
    <property type="entry name" value="Cu-oxidase-like_N"/>
</dbReference>
<keyword evidence="11" id="KW-1185">Reference proteome</keyword>
<evidence type="ECO:0000256" key="7">
    <source>
        <dbReference type="SAM" id="SignalP"/>
    </source>
</evidence>
<evidence type="ECO:0000256" key="1">
    <source>
        <dbReference type="ARBA" id="ARBA00009636"/>
    </source>
</evidence>
<feature type="domain" description="Plastocyanin-like" evidence="9">
    <location>
        <begin position="42"/>
        <end position="137"/>
    </location>
</feature>
<dbReference type="GO" id="GO:0016491">
    <property type="term" value="F:oxidoreductase activity"/>
    <property type="evidence" value="ECO:0007669"/>
    <property type="project" value="TreeGrafter"/>
</dbReference>
<dbReference type="InterPro" id="IPR000217">
    <property type="entry name" value="Tubulin"/>
</dbReference>
<evidence type="ECO:0000256" key="4">
    <source>
        <dbReference type="ARBA" id="ARBA00022741"/>
    </source>
</evidence>
<evidence type="ECO:0000313" key="11">
    <source>
        <dbReference type="Proteomes" id="UP000323000"/>
    </source>
</evidence>
<feature type="domain" description="Tubulin/FtsZ GTPase" evidence="8">
    <location>
        <begin position="261"/>
        <end position="313"/>
    </location>
</feature>
<dbReference type="PANTHER" id="PTHR11709">
    <property type="entry name" value="MULTI-COPPER OXIDASE"/>
    <property type="match status" value="1"/>
</dbReference>
<feature type="region of interest" description="Disordered" evidence="6">
    <location>
        <begin position="317"/>
        <end position="350"/>
    </location>
</feature>
<dbReference type="Proteomes" id="UP000323000">
    <property type="component" value="Chromosome 3"/>
</dbReference>
<evidence type="ECO:0000259" key="8">
    <source>
        <dbReference type="Pfam" id="PF00091"/>
    </source>
</evidence>
<comment type="similarity">
    <text evidence="1">Belongs to the tubulin family.</text>
</comment>
<dbReference type="InterPro" id="IPR045087">
    <property type="entry name" value="Cu-oxidase_fam"/>
</dbReference>
<dbReference type="GO" id="GO:0005874">
    <property type="term" value="C:microtubule"/>
    <property type="evidence" value="ECO:0007669"/>
    <property type="project" value="UniProtKB-KW"/>
</dbReference>
<gene>
    <name evidence="10" type="ORF">EZV62_009010</name>
</gene>
<dbReference type="GO" id="GO:0005200">
    <property type="term" value="F:structural constituent of cytoskeleton"/>
    <property type="evidence" value="ECO:0007669"/>
    <property type="project" value="InterPro"/>
</dbReference>
<sequence length="350" mass="39355">MLQLICVVLAVLSFSLVNADDPYRFYTWTVSYGTLSPLGSPQQFPGPRLDVVTNDNIMLNLINKLDEPFLLPWNGIKQRKNSWQDGVLGTNCAIPPNSNYTYKFQTKDQIGSFNYFPSTPMHKAVGGYGGLNIYERPQILFLSQILMEIDNKQYCCTLRETLDSRKSLPFPDGVLINGQAHSTFSGDQGSSKYFYSEFKLIVILSSNQNRRMEISIFSPEGEVAQLGFICDRSRGCIGWMMPTNSSIENVMLGTMNSVRFGPYGQIFRPNNFVFGQSGAGNNWAKGHYTEGAELIDLVLDVVRKEAENCDCLQDKKLPELPDRTSGNSPILLSLSMKDKDSWNKEENHNS</sequence>
<dbReference type="GO" id="GO:0005507">
    <property type="term" value="F:copper ion binding"/>
    <property type="evidence" value="ECO:0007669"/>
    <property type="project" value="InterPro"/>
</dbReference>
<organism evidence="10 11">
    <name type="scientific">Acer yangbiense</name>
    <dbReference type="NCBI Taxonomy" id="1000413"/>
    <lineage>
        <taxon>Eukaryota</taxon>
        <taxon>Viridiplantae</taxon>
        <taxon>Streptophyta</taxon>
        <taxon>Embryophyta</taxon>
        <taxon>Tracheophyta</taxon>
        <taxon>Spermatophyta</taxon>
        <taxon>Magnoliopsida</taxon>
        <taxon>eudicotyledons</taxon>
        <taxon>Gunneridae</taxon>
        <taxon>Pentapetalae</taxon>
        <taxon>rosids</taxon>
        <taxon>malvids</taxon>
        <taxon>Sapindales</taxon>
        <taxon>Sapindaceae</taxon>
        <taxon>Hippocastanoideae</taxon>
        <taxon>Acereae</taxon>
        <taxon>Acer</taxon>
    </lineage>
</organism>
<feature type="compositionally biased region" description="Basic and acidic residues" evidence="6">
    <location>
        <begin position="336"/>
        <end position="350"/>
    </location>
</feature>
<protein>
    <recommendedName>
        <fullName evidence="12">Plastocyanin-like domain-containing protein</fullName>
    </recommendedName>
</protein>
<keyword evidence="7" id="KW-0732">Signal</keyword>
<feature type="signal peptide" evidence="7">
    <location>
        <begin position="1"/>
        <end position="19"/>
    </location>
</feature>
<evidence type="ECO:0000313" key="10">
    <source>
        <dbReference type="EMBL" id="TXG67735.1"/>
    </source>
</evidence>
<comment type="caution">
    <text evidence="10">The sequence shown here is derived from an EMBL/GenBank/DDBJ whole genome shotgun (WGS) entry which is preliminary data.</text>
</comment>
<evidence type="ECO:0000259" key="9">
    <source>
        <dbReference type="Pfam" id="PF07732"/>
    </source>
</evidence>
<accession>A0A5C7IFF1</accession>
<dbReference type="GO" id="GO:0003924">
    <property type="term" value="F:GTPase activity"/>
    <property type="evidence" value="ECO:0007669"/>
    <property type="project" value="InterPro"/>
</dbReference>
<feature type="chain" id="PRO_5022873385" description="Plastocyanin-like domain-containing protein" evidence="7">
    <location>
        <begin position="20"/>
        <end position="350"/>
    </location>
</feature>
<dbReference type="PRINTS" id="PR01161">
    <property type="entry name" value="TUBULIN"/>
</dbReference>
<keyword evidence="4" id="KW-0547">Nucleotide-binding</keyword>